<dbReference type="OrthoDB" id="5298795at2"/>
<dbReference type="Gene3D" id="3.40.50.300">
    <property type="entry name" value="P-loop containing nucleotide triphosphate hydrolases"/>
    <property type="match status" value="1"/>
</dbReference>
<dbReference type="GO" id="GO:0004252">
    <property type="term" value="F:serine-type endopeptidase activity"/>
    <property type="evidence" value="ECO:0007669"/>
    <property type="project" value="InterPro"/>
</dbReference>
<dbReference type="Pfam" id="PF07728">
    <property type="entry name" value="AAA_5"/>
    <property type="match status" value="1"/>
</dbReference>
<keyword evidence="3" id="KW-1185">Reference proteome</keyword>
<dbReference type="PANTHER" id="PTHR10046">
    <property type="entry name" value="ATP DEPENDENT LON PROTEASE FAMILY MEMBER"/>
    <property type="match status" value="1"/>
</dbReference>
<dbReference type="SMART" id="SM00382">
    <property type="entry name" value="AAA"/>
    <property type="match status" value="1"/>
</dbReference>
<gene>
    <name evidence="2" type="ORF">Ga0123461_0710</name>
</gene>
<dbReference type="GO" id="GO:0030163">
    <property type="term" value="P:protein catabolic process"/>
    <property type="evidence" value="ECO:0007669"/>
    <property type="project" value="InterPro"/>
</dbReference>
<organism evidence="2 3">
    <name type="scientific">Mariprofundus aestuarium</name>
    <dbReference type="NCBI Taxonomy" id="1921086"/>
    <lineage>
        <taxon>Bacteria</taxon>
        <taxon>Pseudomonadati</taxon>
        <taxon>Pseudomonadota</taxon>
        <taxon>Candidatius Mariprofundia</taxon>
        <taxon>Mariprofundales</taxon>
        <taxon>Mariprofundaceae</taxon>
        <taxon>Mariprofundus</taxon>
    </lineage>
</organism>
<dbReference type="SUPFAM" id="SSF52540">
    <property type="entry name" value="P-loop containing nucleoside triphosphate hydrolases"/>
    <property type="match status" value="1"/>
</dbReference>
<proteinExistence type="predicted"/>
<dbReference type="InterPro" id="IPR027065">
    <property type="entry name" value="Lon_Prtase"/>
</dbReference>
<feature type="domain" description="AAA+ ATPase" evidence="1">
    <location>
        <begin position="159"/>
        <end position="307"/>
    </location>
</feature>
<dbReference type="InterPro" id="IPR011704">
    <property type="entry name" value="ATPase_dyneun-rel_AAA"/>
</dbReference>
<dbReference type="RefSeq" id="WP_100277065.1">
    <property type="nucleotide sequence ID" value="NZ_CP018799.1"/>
</dbReference>
<dbReference type="Proteomes" id="UP000231701">
    <property type="component" value="Chromosome"/>
</dbReference>
<sequence length="399" mass="45040">MDENLDLCAEQRSEHLMSDHPQNVPTVDQKDDSIFGCDPFGPVTEDQMERMKKRFQEAKDLRMAAAEEASAYSLEMYDNAEVVQRLTSVERQKDMEHLRSILRKMQITKSRRELTPQPRNYDDLMNRLSKRYPHFGDVIELLRARMRMNALKKHPTVDFGGNLLLLGAPGCGKSSFLCDLGEALGTKFSVVSCAAASTSAELTGLSSCWGNGHPGIVHELLVQQGCANPIFLLDEVEKSQSEGQQPFMHALYGLLEKSFARNFKDEFVNVTINASKINWFASANDVNSLDPPIRDRFEVIHVNVPSRSDLELIVPQIYKRQVDDHGLQHIYAPSLSDDILSLLLKMKISSIRRIKVLIERALANAAIRANQDGDLVHLVCEDFPDMRSEQESLPRIGFI</sequence>
<evidence type="ECO:0000313" key="2">
    <source>
        <dbReference type="EMBL" id="ATX79136.1"/>
    </source>
</evidence>
<dbReference type="GO" id="GO:0005524">
    <property type="term" value="F:ATP binding"/>
    <property type="evidence" value="ECO:0007669"/>
    <property type="project" value="InterPro"/>
</dbReference>
<evidence type="ECO:0000313" key="3">
    <source>
        <dbReference type="Proteomes" id="UP000231701"/>
    </source>
</evidence>
<dbReference type="GO" id="GO:0016887">
    <property type="term" value="F:ATP hydrolysis activity"/>
    <property type="evidence" value="ECO:0007669"/>
    <property type="project" value="InterPro"/>
</dbReference>
<dbReference type="GO" id="GO:0004176">
    <property type="term" value="F:ATP-dependent peptidase activity"/>
    <property type="evidence" value="ECO:0007669"/>
    <property type="project" value="InterPro"/>
</dbReference>
<protein>
    <submittedName>
        <fullName evidence="2">AAA domain (Dynein-related subfamily)</fullName>
    </submittedName>
</protein>
<dbReference type="AlphaFoldDB" id="A0A2K8L4H4"/>
<evidence type="ECO:0000259" key="1">
    <source>
        <dbReference type="SMART" id="SM00382"/>
    </source>
</evidence>
<dbReference type="EMBL" id="CP018799">
    <property type="protein sequence ID" value="ATX79136.1"/>
    <property type="molecule type" value="Genomic_DNA"/>
</dbReference>
<dbReference type="InterPro" id="IPR003593">
    <property type="entry name" value="AAA+_ATPase"/>
</dbReference>
<dbReference type="KEGG" id="maes:Ga0123461_0710"/>
<name>A0A2K8L4H4_MARES</name>
<accession>A0A2K8L4H4</accession>
<reference evidence="2 3" key="1">
    <citation type="submission" date="2016-12" db="EMBL/GenBank/DDBJ databases">
        <title>Isolation and genomic insights into novel planktonic Zetaproteobacteria from stratified waters of the Chesapeake Bay.</title>
        <authorList>
            <person name="McAllister S.M."/>
            <person name="Kato S."/>
            <person name="Chan C.S."/>
            <person name="Chiu B.K."/>
            <person name="Field E.K."/>
        </authorList>
    </citation>
    <scope>NUCLEOTIDE SEQUENCE [LARGE SCALE GENOMIC DNA]</scope>
    <source>
        <strain evidence="2 3">CP-5</strain>
    </source>
</reference>
<dbReference type="InterPro" id="IPR027417">
    <property type="entry name" value="P-loop_NTPase"/>
</dbReference>